<gene>
    <name evidence="1" type="ORF">XD94_1376</name>
</gene>
<feature type="non-terminal residue" evidence="1">
    <location>
        <position position="75"/>
    </location>
</feature>
<proteinExistence type="predicted"/>
<accession>A0A101HM97</accession>
<reference evidence="2" key="1">
    <citation type="journal article" date="2015" name="MBio">
        <title>Genome-Resolved Metagenomic Analysis Reveals Roles for Candidate Phyla and Other Microbial Community Members in Biogeochemical Transformations in Oil Reservoirs.</title>
        <authorList>
            <person name="Hu P."/>
            <person name="Tom L."/>
            <person name="Singh A."/>
            <person name="Thomas B.C."/>
            <person name="Baker B.J."/>
            <person name="Piceno Y.M."/>
            <person name="Andersen G.L."/>
            <person name="Banfield J.F."/>
        </authorList>
    </citation>
    <scope>NUCLEOTIDE SEQUENCE [LARGE SCALE GENOMIC DNA]</scope>
</reference>
<sequence>MEHSIRKEKIFSGRILDLERHTVSIQDCTTAFREVVRHPGAVAVVPFVDDKLLLVKQYRFPVQKFMLEIPAGKLD</sequence>
<dbReference type="SUPFAM" id="SSF55811">
    <property type="entry name" value="Nudix"/>
    <property type="match status" value="1"/>
</dbReference>
<protein>
    <submittedName>
        <fullName evidence="1">ADP-ribose pyrophosphatase</fullName>
    </submittedName>
</protein>
<dbReference type="InterPro" id="IPR015797">
    <property type="entry name" value="NUDIX_hydrolase-like_dom_sf"/>
</dbReference>
<dbReference type="EMBL" id="LGGP01000262">
    <property type="protein sequence ID" value="KUK79445.1"/>
    <property type="molecule type" value="Genomic_DNA"/>
</dbReference>
<comment type="caution">
    <text evidence="1">The sequence shown here is derived from an EMBL/GenBank/DDBJ whole genome shotgun (WGS) entry which is preliminary data.</text>
</comment>
<dbReference type="Gene3D" id="3.90.79.10">
    <property type="entry name" value="Nucleoside Triphosphate Pyrophosphohydrolase"/>
    <property type="match status" value="1"/>
</dbReference>
<evidence type="ECO:0000313" key="1">
    <source>
        <dbReference type="EMBL" id="KUK79445.1"/>
    </source>
</evidence>
<organism evidence="1 2">
    <name type="scientific">Mesotoga prima</name>
    <dbReference type="NCBI Taxonomy" id="1184387"/>
    <lineage>
        <taxon>Bacteria</taxon>
        <taxon>Thermotogati</taxon>
        <taxon>Thermotogota</taxon>
        <taxon>Thermotogae</taxon>
        <taxon>Kosmotogales</taxon>
        <taxon>Kosmotogaceae</taxon>
        <taxon>Mesotoga</taxon>
    </lineage>
</organism>
<name>A0A101HM97_9BACT</name>
<dbReference type="AlphaFoldDB" id="A0A101HM97"/>
<dbReference type="Proteomes" id="UP000054092">
    <property type="component" value="Unassembled WGS sequence"/>
</dbReference>
<evidence type="ECO:0000313" key="2">
    <source>
        <dbReference type="Proteomes" id="UP000054092"/>
    </source>
</evidence>